<evidence type="ECO:0000256" key="1">
    <source>
        <dbReference type="SAM" id="Phobius"/>
    </source>
</evidence>
<organism evidence="3 4">
    <name type="scientific">Streptomyces hesseae</name>
    <dbReference type="NCBI Taxonomy" id="3075519"/>
    <lineage>
        <taxon>Bacteria</taxon>
        <taxon>Bacillati</taxon>
        <taxon>Actinomycetota</taxon>
        <taxon>Actinomycetes</taxon>
        <taxon>Kitasatosporales</taxon>
        <taxon>Streptomycetaceae</taxon>
        <taxon>Streptomyces</taxon>
    </lineage>
</organism>
<feature type="transmembrane region" description="Helical" evidence="1">
    <location>
        <begin position="97"/>
        <end position="115"/>
    </location>
</feature>
<accession>A0ABU2SHH2</accession>
<proteinExistence type="predicted"/>
<name>A0ABU2SHH2_9ACTN</name>
<dbReference type="RefSeq" id="WP_311608144.1">
    <property type="nucleotide sequence ID" value="NZ_JAVRFI010000002.1"/>
</dbReference>
<dbReference type="EMBL" id="JAVRFI010000002">
    <property type="protein sequence ID" value="MDT0448393.1"/>
    <property type="molecule type" value="Genomic_DNA"/>
</dbReference>
<gene>
    <name evidence="3" type="ORF">RM609_04755</name>
</gene>
<feature type="transmembrane region" description="Helical" evidence="1">
    <location>
        <begin position="206"/>
        <end position="227"/>
    </location>
</feature>
<reference evidence="3" key="1">
    <citation type="submission" date="2024-05" db="EMBL/GenBank/DDBJ databases">
        <title>30 novel species of actinomycetes from the DSMZ collection.</title>
        <authorList>
            <person name="Nouioui I."/>
        </authorList>
    </citation>
    <scope>NUCLEOTIDE SEQUENCE</scope>
    <source>
        <strain evidence="3">DSM 40473</strain>
    </source>
</reference>
<feature type="transmembrane region" description="Helical" evidence="1">
    <location>
        <begin position="135"/>
        <end position="156"/>
    </location>
</feature>
<dbReference type="InterPro" id="IPR046675">
    <property type="entry name" value="DUF6545"/>
</dbReference>
<sequence length="387" mass="41185">MSADIEAHAQTAGVILLWVAVLLRARGAVRCPAQRALWLAVATAALAMTLNLPVVTRSAAGTFGRSAELAEVRNLTGVASAGAVLHFLLATAGVRRVPRVLVPAGCLTIALLLFLDRHPGPHDEHRVAGGPSPSVAYWLIVIGVHLVVNTLCVLVCWHYGRRTESRSLAAGLRLFGLGTAFAWVYWAGQCVRLAVGDDTALPHLSVALTLHALLRAAAILVPVFEAARRLASDARTAWRLWPLWYDLMVAVPQVALTEPRGRVAELLRPLVPRDLLVYRKVIETRDAIIALQGHVPPGSLGLARRYVAVRGVPRARAAAAELACVIAAARAARLAGRPEQEAGFGHHGLAGGGLDAEKVFLIDMAAAWPGIARTFAERTASPSPTVK</sequence>
<protein>
    <submittedName>
        <fullName evidence="3">MAB_1171c family putative transporter</fullName>
    </submittedName>
</protein>
<keyword evidence="1" id="KW-0812">Transmembrane</keyword>
<keyword evidence="1" id="KW-0472">Membrane</keyword>
<dbReference type="NCBIfam" id="NF042915">
    <property type="entry name" value="MAB_1171c_fam"/>
    <property type="match status" value="1"/>
</dbReference>
<dbReference type="Pfam" id="PF20182">
    <property type="entry name" value="DUF6545"/>
    <property type="match status" value="1"/>
</dbReference>
<evidence type="ECO:0000259" key="2">
    <source>
        <dbReference type="Pfam" id="PF20182"/>
    </source>
</evidence>
<dbReference type="Proteomes" id="UP001180531">
    <property type="component" value="Unassembled WGS sequence"/>
</dbReference>
<feature type="domain" description="DUF6545" evidence="2">
    <location>
        <begin position="233"/>
        <end position="368"/>
    </location>
</feature>
<evidence type="ECO:0000313" key="3">
    <source>
        <dbReference type="EMBL" id="MDT0448393.1"/>
    </source>
</evidence>
<evidence type="ECO:0000313" key="4">
    <source>
        <dbReference type="Proteomes" id="UP001180531"/>
    </source>
</evidence>
<keyword evidence="4" id="KW-1185">Reference proteome</keyword>
<dbReference type="InterPro" id="IPR050039">
    <property type="entry name" value="MAB_1171c-like"/>
</dbReference>
<comment type="caution">
    <text evidence="3">The sequence shown here is derived from an EMBL/GenBank/DDBJ whole genome shotgun (WGS) entry which is preliminary data.</text>
</comment>
<feature type="transmembrane region" description="Helical" evidence="1">
    <location>
        <begin position="37"/>
        <end position="55"/>
    </location>
</feature>
<keyword evidence="1" id="KW-1133">Transmembrane helix</keyword>
<feature type="transmembrane region" description="Helical" evidence="1">
    <location>
        <begin position="168"/>
        <end position="186"/>
    </location>
</feature>